<dbReference type="Gene3D" id="4.10.520.10">
    <property type="entry name" value="IHF-like DNA-binding proteins"/>
    <property type="match status" value="1"/>
</dbReference>
<proteinExistence type="inferred from homology"/>
<dbReference type="RefSeq" id="YP_009420320.1">
    <property type="nucleotide sequence ID" value="NC_035720.1"/>
</dbReference>
<evidence type="ECO:0000313" key="3">
    <source>
        <dbReference type="EMBL" id="ASO75808.1"/>
    </source>
</evidence>
<dbReference type="PANTHER" id="PTHR33175">
    <property type="entry name" value="DNA-BINDING PROTEIN HU"/>
    <property type="match status" value="1"/>
</dbReference>
<geneLocation type="plastid" evidence="3"/>
<organism evidence="3">
    <name type="scientific">Cryptomonas curvata</name>
    <dbReference type="NCBI Taxonomy" id="233186"/>
    <lineage>
        <taxon>Eukaryota</taxon>
        <taxon>Cryptophyceae</taxon>
        <taxon>Cryptomonadales</taxon>
        <taxon>Cryptomonadaceae</taxon>
        <taxon>Cryptomonas</taxon>
    </lineage>
</organism>
<dbReference type="SMART" id="SM00411">
    <property type="entry name" value="BHL"/>
    <property type="match status" value="1"/>
</dbReference>
<accession>A0A222AHG3</accession>
<dbReference type="GO" id="GO:0030527">
    <property type="term" value="F:structural constituent of chromatin"/>
    <property type="evidence" value="ECO:0007669"/>
    <property type="project" value="InterPro"/>
</dbReference>
<protein>
    <submittedName>
        <fullName evidence="3">DNA binding protein hu-like protein histon like protein</fullName>
    </submittedName>
</protein>
<name>A0A222AHG3_9CRYP</name>
<dbReference type="GeneID" id="33910090"/>
<dbReference type="AlphaFoldDB" id="A0A222AHG3"/>
<dbReference type="GO" id="GO:0005829">
    <property type="term" value="C:cytosol"/>
    <property type="evidence" value="ECO:0007669"/>
    <property type="project" value="TreeGrafter"/>
</dbReference>
<dbReference type="PANTHER" id="PTHR33175:SF3">
    <property type="entry name" value="DNA-BINDING PROTEIN HU-BETA"/>
    <property type="match status" value="1"/>
</dbReference>
<keyword evidence="1" id="KW-0238">DNA-binding</keyword>
<reference evidence="3" key="1">
    <citation type="journal article" date="2017" name="Genome Biol. Evol.">
        <title>Evolutionary Dynamics of Cryptophyte Plastid Genomes.</title>
        <authorList>
            <person name="Kim J.I."/>
            <person name="Moore C.E."/>
            <person name="Archibald J.M."/>
            <person name="Bhattacharya D."/>
            <person name="Yi G."/>
            <person name="Yoon H.S."/>
            <person name="Shin W."/>
        </authorList>
    </citation>
    <scope>NUCLEOTIDE SEQUENCE</scope>
    <source>
        <strain evidence="3">CNUKR</strain>
    </source>
</reference>
<evidence type="ECO:0000256" key="2">
    <source>
        <dbReference type="RuleBase" id="RU003939"/>
    </source>
</evidence>
<dbReference type="Pfam" id="PF00216">
    <property type="entry name" value="Bac_DNA_binding"/>
    <property type="match status" value="1"/>
</dbReference>
<sequence>MNKKELIDTVFHDTDITKKEIDLVLTKVLETIMDRVSNGEKVQLVGFGSFSCVKRKLSIVSNIATHSHRAYNPCIKFSAGKFFKEKVNIS</sequence>
<keyword evidence="3" id="KW-0934">Plastid</keyword>
<dbReference type="GO" id="GO:0003677">
    <property type="term" value="F:DNA binding"/>
    <property type="evidence" value="ECO:0007669"/>
    <property type="project" value="UniProtKB-KW"/>
</dbReference>
<dbReference type="InterPro" id="IPR010992">
    <property type="entry name" value="IHF-like_DNA-bd_dom_sf"/>
</dbReference>
<comment type="similarity">
    <text evidence="2">Belongs to the bacterial histone-like protein family.</text>
</comment>
<evidence type="ECO:0000256" key="1">
    <source>
        <dbReference type="ARBA" id="ARBA00023125"/>
    </source>
</evidence>
<dbReference type="SUPFAM" id="SSF47729">
    <property type="entry name" value="IHF-like DNA-binding proteins"/>
    <property type="match status" value="1"/>
</dbReference>
<gene>
    <name evidence="3" type="primary">hlpA</name>
</gene>
<dbReference type="InterPro" id="IPR000119">
    <property type="entry name" value="Hist_DNA-bd"/>
</dbReference>
<dbReference type="EMBL" id="KY856939">
    <property type="protein sequence ID" value="ASO75808.1"/>
    <property type="molecule type" value="Genomic_DNA"/>
</dbReference>